<protein>
    <recommendedName>
        <fullName evidence="1">ATP-dependent Clp protease adapter protein ClpS</fullName>
    </recommendedName>
</protein>
<dbReference type="GO" id="GO:0008233">
    <property type="term" value="F:peptidase activity"/>
    <property type="evidence" value="ECO:0007669"/>
    <property type="project" value="UniProtKB-KW"/>
</dbReference>
<evidence type="ECO:0000256" key="1">
    <source>
        <dbReference type="HAMAP-Rule" id="MF_00302"/>
    </source>
</evidence>
<reference evidence="3" key="1">
    <citation type="submission" date="2019-04" db="EMBL/GenBank/DDBJ databases">
        <authorList>
            <consortium name="Science for Life Laboratories"/>
        </authorList>
    </citation>
    <scope>NUCLEOTIDE SEQUENCE</scope>
    <source>
        <strain evidence="3">MBLW1</strain>
    </source>
</reference>
<dbReference type="Proteomes" id="UP000464378">
    <property type="component" value="Chromosome"/>
</dbReference>
<dbReference type="InterPro" id="IPR022935">
    <property type="entry name" value="ClpS"/>
</dbReference>
<dbReference type="PANTHER" id="PTHR33473">
    <property type="entry name" value="ATP-DEPENDENT CLP PROTEASE ADAPTER PROTEIN CLPS1, CHLOROPLASTIC"/>
    <property type="match status" value="1"/>
</dbReference>
<dbReference type="SUPFAM" id="SSF54736">
    <property type="entry name" value="ClpS-like"/>
    <property type="match status" value="1"/>
</dbReference>
<evidence type="ECO:0000313" key="4">
    <source>
        <dbReference type="Proteomes" id="UP000464378"/>
    </source>
</evidence>
<keyword evidence="4" id="KW-1185">Reference proteome</keyword>
<dbReference type="EMBL" id="LR593887">
    <property type="protein sequence ID" value="VTR99477.1"/>
    <property type="molecule type" value="Genomic_DNA"/>
</dbReference>
<dbReference type="GO" id="GO:0006508">
    <property type="term" value="P:proteolysis"/>
    <property type="evidence" value="ECO:0007669"/>
    <property type="project" value="UniProtKB-UniRule"/>
</dbReference>
<evidence type="ECO:0000259" key="2">
    <source>
        <dbReference type="Pfam" id="PF02617"/>
    </source>
</evidence>
<keyword evidence="3" id="KW-0645">Protease</keyword>
<evidence type="ECO:0000313" key="3">
    <source>
        <dbReference type="EMBL" id="VIP01796.1"/>
    </source>
</evidence>
<proteinExistence type="inferred from homology"/>
<comment type="similarity">
    <text evidence="1">Belongs to the ClpS family.</text>
</comment>
<dbReference type="EMBL" id="LR586016">
    <property type="protein sequence ID" value="VIP01796.1"/>
    <property type="molecule type" value="Genomic_DNA"/>
</dbReference>
<dbReference type="GO" id="GO:0030163">
    <property type="term" value="P:protein catabolic process"/>
    <property type="evidence" value="ECO:0007669"/>
    <property type="project" value="InterPro"/>
</dbReference>
<dbReference type="AlphaFoldDB" id="A0A6C2YK45"/>
<dbReference type="InterPro" id="IPR003769">
    <property type="entry name" value="ClpS_core"/>
</dbReference>
<dbReference type="InterPro" id="IPR014719">
    <property type="entry name" value="Ribosomal_bL12_C/ClpS-like"/>
</dbReference>
<comment type="subunit">
    <text evidence="1">Binds to the N-terminal domain of the chaperone ClpA.</text>
</comment>
<accession>A0A6C2YK45</accession>
<dbReference type="FunCoup" id="A0A6C2YK45">
    <property type="interactions" value="139"/>
</dbReference>
<name>A0A6C2YK45_9BACT</name>
<dbReference type="HAMAP" id="MF_00302">
    <property type="entry name" value="ClpS"/>
    <property type="match status" value="1"/>
</dbReference>
<dbReference type="InParanoid" id="A0A6C2YK45"/>
<dbReference type="Gene3D" id="3.30.1390.10">
    <property type="match status" value="1"/>
</dbReference>
<organism evidence="3">
    <name type="scientific">Tuwongella immobilis</name>
    <dbReference type="NCBI Taxonomy" id="692036"/>
    <lineage>
        <taxon>Bacteria</taxon>
        <taxon>Pseudomonadati</taxon>
        <taxon>Planctomycetota</taxon>
        <taxon>Planctomycetia</taxon>
        <taxon>Gemmatales</taxon>
        <taxon>Gemmataceae</taxon>
        <taxon>Tuwongella</taxon>
    </lineage>
</organism>
<dbReference type="RefSeq" id="WP_162657045.1">
    <property type="nucleotide sequence ID" value="NZ_LR593887.1"/>
</dbReference>
<gene>
    <name evidence="1" type="primary">clpS</name>
    <name evidence="3" type="ORF">GMBLW1_21640</name>
</gene>
<dbReference type="KEGG" id="tim:GMBLW1_21640"/>
<dbReference type="Pfam" id="PF02617">
    <property type="entry name" value="ClpS"/>
    <property type="match status" value="1"/>
</dbReference>
<keyword evidence="3" id="KW-0378">Hydrolase</keyword>
<comment type="function">
    <text evidence="1">Involved in the modulation of the specificity of the ClpAP-mediated ATP-dependent protein degradation.</text>
</comment>
<sequence length="110" mass="12304">MSASSSQPGTTTKPDLDIQPRLLPPFHVILENDEFHSMEFVIDTLRKVLGVSIERAYQLMMTAHESGQAIIWTGPKEVAELKYEQVIGFHEKRSDGRDLGPLGCRIEPAV</sequence>
<feature type="domain" description="Adaptor protein ClpS core" evidence="2">
    <location>
        <begin position="24"/>
        <end position="94"/>
    </location>
</feature>
<dbReference type="PANTHER" id="PTHR33473:SF17">
    <property type="entry name" value="ATP-DEPENDENT CLP PROTEASE ADAPTER PROTEIN CLPS1, CHLOROPLASTIC"/>
    <property type="match status" value="1"/>
</dbReference>